<dbReference type="Proteomes" id="UP001501523">
    <property type="component" value="Unassembled WGS sequence"/>
</dbReference>
<evidence type="ECO:0008006" key="4">
    <source>
        <dbReference type="Google" id="ProtNLM"/>
    </source>
</evidence>
<evidence type="ECO:0000313" key="3">
    <source>
        <dbReference type="Proteomes" id="UP001501523"/>
    </source>
</evidence>
<accession>A0ABP3U3P7</accession>
<name>A0ABP3U3P7_9GAMM</name>
<reference evidence="3" key="1">
    <citation type="journal article" date="2019" name="Int. J. Syst. Evol. Microbiol.">
        <title>The Global Catalogue of Microorganisms (GCM) 10K type strain sequencing project: providing services to taxonomists for standard genome sequencing and annotation.</title>
        <authorList>
            <consortium name="The Broad Institute Genomics Platform"/>
            <consortium name="The Broad Institute Genome Sequencing Center for Infectious Disease"/>
            <person name="Wu L."/>
            <person name="Ma J."/>
        </authorList>
    </citation>
    <scope>NUCLEOTIDE SEQUENCE [LARGE SCALE GENOMIC DNA]</scope>
    <source>
        <strain evidence="3">JCM 15421</strain>
    </source>
</reference>
<evidence type="ECO:0000256" key="1">
    <source>
        <dbReference type="SAM" id="MobiDB-lite"/>
    </source>
</evidence>
<dbReference type="EMBL" id="BAAAEU010000024">
    <property type="protein sequence ID" value="GAA0721484.1"/>
    <property type="molecule type" value="Genomic_DNA"/>
</dbReference>
<comment type="caution">
    <text evidence="2">The sequence shown here is derived from an EMBL/GenBank/DDBJ whole genome shotgun (WGS) entry which is preliminary data.</text>
</comment>
<gene>
    <name evidence="2" type="ORF">GCM10009105_31840</name>
</gene>
<dbReference type="RefSeq" id="WP_343792909.1">
    <property type="nucleotide sequence ID" value="NZ_BAAAEU010000024.1"/>
</dbReference>
<proteinExistence type="predicted"/>
<feature type="region of interest" description="Disordered" evidence="1">
    <location>
        <begin position="224"/>
        <end position="261"/>
    </location>
</feature>
<keyword evidence="3" id="KW-1185">Reference proteome</keyword>
<dbReference type="InterPro" id="IPR010781">
    <property type="entry name" value="DUF1376"/>
</dbReference>
<feature type="compositionally biased region" description="Basic and acidic residues" evidence="1">
    <location>
        <begin position="95"/>
        <end position="119"/>
    </location>
</feature>
<sequence length="261" mass="28497">MNFYKRHLGDIAKACGHLSQGEMGAYDLLLDWLYSNEKPLPLGMPALWRIGRASSKAERENVTRVVGEFFERIDAGFVQKRALEEMAKANAQAETNRRIAEQREEKKRASIKAQTEHESLNGSLHESCSVRPTNDQPSQTPDSRQQQELPTSSAAAPPDPDPIFGHGLAFLRAKGVGERGARSFLGAMRKACGDVLAAELLAKAEAEDVSAPVPWLRKAYEARVTGPPRSGKPSVADSFAGKTYTGTPDHELPAFLRSDAA</sequence>
<evidence type="ECO:0000313" key="2">
    <source>
        <dbReference type="EMBL" id="GAA0721484.1"/>
    </source>
</evidence>
<feature type="compositionally biased region" description="Polar residues" evidence="1">
    <location>
        <begin position="120"/>
        <end position="153"/>
    </location>
</feature>
<feature type="region of interest" description="Disordered" evidence="1">
    <location>
        <begin position="89"/>
        <end position="166"/>
    </location>
</feature>
<dbReference type="Pfam" id="PF07120">
    <property type="entry name" value="DUF1376"/>
    <property type="match status" value="1"/>
</dbReference>
<protein>
    <recommendedName>
        <fullName evidence="4">DUF1376 domain-containing protein</fullName>
    </recommendedName>
</protein>
<organism evidence="2 3">
    <name type="scientific">Dokdonella soli</name>
    <dbReference type="NCBI Taxonomy" id="529810"/>
    <lineage>
        <taxon>Bacteria</taxon>
        <taxon>Pseudomonadati</taxon>
        <taxon>Pseudomonadota</taxon>
        <taxon>Gammaproteobacteria</taxon>
        <taxon>Lysobacterales</taxon>
        <taxon>Rhodanobacteraceae</taxon>
        <taxon>Dokdonella</taxon>
    </lineage>
</organism>